<evidence type="ECO:0000256" key="2">
    <source>
        <dbReference type="ARBA" id="ARBA00004485"/>
    </source>
</evidence>
<dbReference type="FunFam" id="3.40.50.1820:FF:000003">
    <property type="entry name" value="Dipeptidyl peptidase 4"/>
    <property type="match status" value="1"/>
</dbReference>
<evidence type="ECO:0000256" key="1">
    <source>
        <dbReference type="ARBA" id="ARBA00004341"/>
    </source>
</evidence>
<dbReference type="InterPro" id="IPR001375">
    <property type="entry name" value="Peptidase_S9_cat"/>
</dbReference>
<evidence type="ECO:0000313" key="9">
    <source>
        <dbReference type="Proteomes" id="UP000694620"/>
    </source>
</evidence>
<sequence length="560" mass="64501">FVLSLKSTVCVNSNNSYLIISKHIDMTAVVEAFIWKNNVYLKLEPYQDYLQVTTNGKKNEIYNGIPDWVYEEEVFSSTYGIWWSPGGQFLAYVFLNDTAVERIEYSYYGNDQYPKTVVIPYPKANSTIPIVKLFVVETTSNVTSEVTVPDIIGASDHYMYTVTWVTDERIAVQWTNRSQNYGIIQICDYVASDWNCSQYSPFPPHFTGDNESFYKILSDRNGYKHIHYLTSGKVRDFPLKFTKPPTLKPQCMTCNTRRERCKYNSAYFSKNATYYRMDCSGPGIPIYTLNDNTGKELRILEENKELEEILKDIQMPTVKQGNIQVAGFKLWYQMTLPPSFDKSKKYPLLIDVYAGPCSQKVDYRFRLNWASYLASTEKIIVASFDGRGSGYQGDRIMHALYRRLGTYEVEDQITAARKFIDMGFIDKKRVAIWGWSYGGYVTSMVLGSGSGVFKCGIAVAPVSKWEYYDAVYTERYMGRPIKSDNLAYYQNSTVTERAANFKSVNYLLIHGTADGKWHFRDSQLITLQDKMYSDHGLDGSAHRHVYIHMSHFLKQCFSLS</sequence>
<dbReference type="AlphaFoldDB" id="A0A8C4S0J6"/>
<evidence type="ECO:0000259" key="6">
    <source>
        <dbReference type="Pfam" id="PF00326"/>
    </source>
</evidence>
<dbReference type="Gene3D" id="2.140.10.30">
    <property type="entry name" value="Dipeptidylpeptidase IV, N-terminal domain"/>
    <property type="match status" value="1"/>
</dbReference>
<dbReference type="InterPro" id="IPR050278">
    <property type="entry name" value="Serine_Prot_S9B/DPPIV"/>
</dbReference>
<reference evidence="8" key="2">
    <citation type="submission" date="2025-08" db="UniProtKB">
        <authorList>
            <consortium name="Ensembl"/>
        </authorList>
    </citation>
    <scope>IDENTIFICATION</scope>
</reference>
<dbReference type="SUPFAM" id="SSF53474">
    <property type="entry name" value="alpha/beta-Hydrolases"/>
    <property type="match status" value="1"/>
</dbReference>
<keyword evidence="5" id="KW-0325">Glycoprotein</keyword>
<organism evidence="8 9">
    <name type="scientific">Erpetoichthys calabaricus</name>
    <name type="common">Rope fish</name>
    <name type="synonym">Calamoichthys calabaricus</name>
    <dbReference type="NCBI Taxonomy" id="27687"/>
    <lineage>
        <taxon>Eukaryota</taxon>
        <taxon>Metazoa</taxon>
        <taxon>Chordata</taxon>
        <taxon>Craniata</taxon>
        <taxon>Vertebrata</taxon>
        <taxon>Euteleostomi</taxon>
        <taxon>Actinopterygii</taxon>
        <taxon>Polypteriformes</taxon>
        <taxon>Polypteridae</taxon>
        <taxon>Erpetoichthys</taxon>
    </lineage>
</organism>
<reference evidence="8" key="3">
    <citation type="submission" date="2025-09" db="UniProtKB">
        <authorList>
            <consortium name="Ensembl"/>
        </authorList>
    </citation>
    <scope>IDENTIFICATION</scope>
</reference>
<dbReference type="Ensembl" id="ENSECRT00000009750.1">
    <property type="protein sequence ID" value="ENSECRP00000009587.1"/>
    <property type="gene ID" value="ENSECRG00000006158.1"/>
</dbReference>
<dbReference type="GeneTree" id="ENSGT00940000165362"/>
<dbReference type="GO" id="GO:0006508">
    <property type="term" value="P:proteolysis"/>
    <property type="evidence" value="ECO:0007669"/>
    <property type="project" value="UniProtKB-KW"/>
</dbReference>
<dbReference type="InterPro" id="IPR002469">
    <property type="entry name" value="Peptidase_S9B_N"/>
</dbReference>
<dbReference type="GO" id="GO:0008239">
    <property type="term" value="F:dipeptidyl-peptidase activity"/>
    <property type="evidence" value="ECO:0007669"/>
    <property type="project" value="TreeGrafter"/>
</dbReference>
<keyword evidence="9" id="KW-1185">Reference proteome</keyword>
<protein>
    <submittedName>
        <fullName evidence="8">Fibroblast activation protein, alpha</fullName>
    </submittedName>
</protein>
<dbReference type="Proteomes" id="UP000694620">
    <property type="component" value="Chromosome 8"/>
</dbReference>
<dbReference type="Gene3D" id="3.40.50.1820">
    <property type="entry name" value="alpha/beta hydrolase"/>
    <property type="match status" value="1"/>
</dbReference>
<dbReference type="PANTHER" id="PTHR11731:SF202">
    <property type="entry name" value="DIPEPTIDYL PEPTIDASE FAMILY MEMBER 2"/>
    <property type="match status" value="1"/>
</dbReference>
<name>A0A8C4S0J6_ERPCA</name>
<keyword evidence="3" id="KW-0645">Protease</keyword>
<comment type="subcellular location">
    <subcellularLocation>
        <location evidence="1">Cell projection</location>
        <location evidence="1">Invadopodium membrane</location>
        <topology evidence="1">Single-pass type II membrane protein</topology>
    </subcellularLocation>
    <subcellularLocation>
        <location evidence="2">Cell projection</location>
        <location evidence="2">Lamellipodium membrane</location>
        <topology evidence="2">Single-pass type II membrane protein</topology>
    </subcellularLocation>
</comment>
<reference evidence="8" key="1">
    <citation type="submission" date="2021-06" db="EMBL/GenBank/DDBJ databases">
        <authorList>
            <consortium name="Wellcome Sanger Institute Data Sharing"/>
        </authorList>
    </citation>
    <scope>NUCLEOTIDE SEQUENCE [LARGE SCALE GENOMIC DNA]</scope>
</reference>
<dbReference type="InterPro" id="IPR029058">
    <property type="entry name" value="AB_hydrolase_fold"/>
</dbReference>
<accession>A0A8C4S0J6</accession>
<dbReference type="PANTHER" id="PTHR11731">
    <property type="entry name" value="PROTEASE FAMILY S9B,C DIPEPTIDYL-PEPTIDASE IV-RELATED"/>
    <property type="match status" value="1"/>
</dbReference>
<evidence type="ECO:0000256" key="4">
    <source>
        <dbReference type="ARBA" id="ARBA00022801"/>
    </source>
</evidence>
<evidence type="ECO:0000256" key="3">
    <source>
        <dbReference type="ARBA" id="ARBA00022670"/>
    </source>
</evidence>
<evidence type="ECO:0000259" key="7">
    <source>
        <dbReference type="Pfam" id="PF00930"/>
    </source>
</evidence>
<feature type="domain" description="Peptidase S9 prolyl oligopeptidase catalytic" evidence="6">
    <location>
        <begin position="367"/>
        <end position="522"/>
    </location>
</feature>
<dbReference type="Pfam" id="PF00930">
    <property type="entry name" value="DPPIV_N"/>
    <property type="match status" value="1"/>
</dbReference>
<dbReference type="GO" id="GO:0031258">
    <property type="term" value="C:lamellipodium membrane"/>
    <property type="evidence" value="ECO:0007669"/>
    <property type="project" value="UniProtKB-SubCell"/>
</dbReference>
<dbReference type="GO" id="GO:0004252">
    <property type="term" value="F:serine-type endopeptidase activity"/>
    <property type="evidence" value="ECO:0007669"/>
    <property type="project" value="InterPro"/>
</dbReference>
<evidence type="ECO:0000313" key="8">
    <source>
        <dbReference type="Ensembl" id="ENSECRP00000009587.1"/>
    </source>
</evidence>
<proteinExistence type="predicted"/>
<dbReference type="Pfam" id="PF00326">
    <property type="entry name" value="Peptidase_S9"/>
    <property type="match status" value="1"/>
</dbReference>
<evidence type="ECO:0000256" key="5">
    <source>
        <dbReference type="ARBA" id="ARBA00023180"/>
    </source>
</evidence>
<dbReference type="PROSITE" id="PS00708">
    <property type="entry name" value="PRO_ENDOPEP_SER"/>
    <property type="match status" value="1"/>
</dbReference>
<keyword evidence="4" id="KW-0378">Hydrolase</keyword>
<dbReference type="InterPro" id="IPR002471">
    <property type="entry name" value="Pept_S9_AS"/>
</dbReference>
<feature type="domain" description="Dipeptidylpeptidase IV N-terminal" evidence="7">
    <location>
        <begin position="31"/>
        <end position="232"/>
    </location>
</feature>
<dbReference type="SUPFAM" id="SSF82171">
    <property type="entry name" value="DPP6 N-terminal domain-like"/>
    <property type="match status" value="1"/>
</dbReference>